<feature type="non-terminal residue" evidence="2">
    <location>
        <position position="47"/>
    </location>
</feature>
<evidence type="ECO:0000313" key="2">
    <source>
        <dbReference type="EMBL" id="EFN70705.1"/>
    </source>
</evidence>
<sequence length="47" mass="5441">FAISLHYFSPRAYKYVRNILNGALPHHKTLSKWYKTINGEPGFTSES</sequence>
<feature type="domain" description="THAP9-like helix-turn-helix" evidence="1">
    <location>
        <begin position="1"/>
        <end position="33"/>
    </location>
</feature>
<name>E2A784_CAMFO</name>
<organism evidence="3">
    <name type="scientific">Camponotus floridanus</name>
    <name type="common">Florida carpenter ant</name>
    <dbReference type="NCBI Taxonomy" id="104421"/>
    <lineage>
        <taxon>Eukaryota</taxon>
        <taxon>Metazoa</taxon>
        <taxon>Ecdysozoa</taxon>
        <taxon>Arthropoda</taxon>
        <taxon>Hexapoda</taxon>
        <taxon>Insecta</taxon>
        <taxon>Pterygota</taxon>
        <taxon>Neoptera</taxon>
        <taxon>Endopterygota</taxon>
        <taxon>Hymenoptera</taxon>
        <taxon>Apocrita</taxon>
        <taxon>Aculeata</taxon>
        <taxon>Formicoidea</taxon>
        <taxon>Formicidae</taxon>
        <taxon>Formicinae</taxon>
        <taxon>Camponotus</taxon>
    </lineage>
</organism>
<dbReference type="Proteomes" id="UP000000311">
    <property type="component" value="Unassembled WGS sequence"/>
</dbReference>
<dbReference type="AlphaFoldDB" id="E2A784"/>
<evidence type="ECO:0000313" key="3">
    <source>
        <dbReference type="Proteomes" id="UP000000311"/>
    </source>
</evidence>
<dbReference type="Pfam" id="PF12017">
    <property type="entry name" value="Tnp_P_element"/>
    <property type="match status" value="1"/>
</dbReference>
<protein>
    <recommendedName>
        <fullName evidence="1">THAP9-like helix-turn-helix domain-containing protein</fullName>
    </recommendedName>
</protein>
<reference evidence="2 3" key="1">
    <citation type="journal article" date="2010" name="Science">
        <title>Genomic comparison of the ants Camponotus floridanus and Harpegnathos saltator.</title>
        <authorList>
            <person name="Bonasio R."/>
            <person name="Zhang G."/>
            <person name="Ye C."/>
            <person name="Mutti N.S."/>
            <person name="Fang X."/>
            <person name="Qin N."/>
            <person name="Donahue G."/>
            <person name="Yang P."/>
            <person name="Li Q."/>
            <person name="Li C."/>
            <person name="Zhang P."/>
            <person name="Huang Z."/>
            <person name="Berger S.L."/>
            <person name="Reinberg D."/>
            <person name="Wang J."/>
            <person name="Liebig J."/>
        </authorList>
    </citation>
    <scope>NUCLEOTIDE SEQUENCE [LARGE SCALE GENOMIC DNA]</scope>
    <source>
        <strain evidence="3">C129</strain>
    </source>
</reference>
<dbReference type="InterPro" id="IPR021896">
    <property type="entry name" value="THAP9-like_HTH"/>
</dbReference>
<feature type="non-terminal residue" evidence="2">
    <location>
        <position position="1"/>
    </location>
</feature>
<keyword evidence="3" id="KW-1185">Reference proteome</keyword>
<proteinExistence type="predicted"/>
<accession>E2A784</accession>
<dbReference type="InParanoid" id="E2A784"/>
<evidence type="ECO:0000259" key="1">
    <source>
        <dbReference type="Pfam" id="PF12017"/>
    </source>
</evidence>
<gene>
    <name evidence="2" type="ORF">EAG_00066</name>
</gene>
<dbReference type="EMBL" id="GL437293">
    <property type="protein sequence ID" value="EFN70705.1"/>
    <property type="molecule type" value="Genomic_DNA"/>
</dbReference>